<gene>
    <name evidence="1" type="ORF">M441DRAFT_78945</name>
</gene>
<proteinExistence type="predicted"/>
<sequence length="93" mass="10337">MRNGNLQFEFLNLTVESCESLGLMHQRGRQIPLSATPNPGSTSIQCRQRGLENWTWFSGVSIRPSDWRFDSTPQGLNPRSGKLVAGACAEQKS</sequence>
<evidence type="ECO:0000313" key="1">
    <source>
        <dbReference type="EMBL" id="PTB42195.1"/>
    </source>
</evidence>
<accession>A0A2T3ZBL1</accession>
<evidence type="ECO:0000313" key="2">
    <source>
        <dbReference type="Proteomes" id="UP000240493"/>
    </source>
</evidence>
<protein>
    <submittedName>
        <fullName evidence="1">Uncharacterized protein</fullName>
    </submittedName>
</protein>
<dbReference type="OrthoDB" id="10303187at2759"/>
<reference evidence="1 2" key="1">
    <citation type="submission" date="2016-07" db="EMBL/GenBank/DDBJ databases">
        <title>Multiple horizontal gene transfer events from other fungi enriched the ability of initially mycotrophic Trichoderma (Ascomycota) to feed on dead plant biomass.</title>
        <authorList>
            <consortium name="DOE Joint Genome Institute"/>
            <person name="Aerts A."/>
            <person name="Atanasova L."/>
            <person name="Chenthamara K."/>
            <person name="Zhang J."/>
            <person name="Grujic M."/>
            <person name="Henrissat B."/>
            <person name="Kuo A."/>
            <person name="Salamov A."/>
            <person name="Lipzen A."/>
            <person name="Labutti K."/>
            <person name="Barry K."/>
            <person name="Miao Y."/>
            <person name="Rahimi M.J."/>
            <person name="Shen Q."/>
            <person name="Grigoriev I.V."/>
            <person name="Kubicek C.P."/>
            <person name="Druzhinina I.S."/>
        </authorList>
    </citation>
    <scope>NUCLEOTIDE SEQUENCE [LARGE SCALE GENOMIC DNA]</scope>
    <source>
        <strain evidence="1 2">CBS 433.97</strain>
    </source>
</reference>
<dbReference type="Proteomes" id="UP000240493">
    <property type="component" value="Unassembled WGS sequence"/>
</dbReference>
<organism evidence="1 2">
    <name type="scientific">Trichoderma asperellum (strain ATCC 204424 / CBS 433.97 / NBRC 101777)</name>
    <dbReference type="NCBI Taxonomy" id="1042311"/>
    <lineage>
        <taxon>Eukaryota</taxon>
        <taxon>Fungi</taxon>
        <taxon>Dikarya</taxon>
        <taxon>Ascomycota</taxon>
        <taxon>Pezizomycotina</taxon>
        <taxon>Sordariomycetes</taxon>
        <taxon>Hypocreomycetidae</taxon>
        <taxon>Hypocreales</taxon>
        <taxon>Hypocreaceae</taxon>
        <taxon>Trichoderma</taxon>
    </lineage>
</organism>
<dbReference type="EMBL" id="KZ679260">
    <property type="protein sequence ID" value="PTB42195.1"/>
    <property type="molecule type" value="Genomic_DNA"/>
</dbReference>
<dbReference type="AlphaFoldDB" id="A0A2T3ZBL1"/>
<keyword evidence="2" id="KW-1185">Reference proteome</keyword>
<name>A0A2T3ZBL1_TRIA4</name>